<comment type="caution">
    <text evidence="7">The sequence shown here is derived from an EMBL/GenBank/DDBJ whole genome shotgun (WGS) entry which is preliminary data.</text>
</comment>
<evidence type="ECO:0000313" key="7">
    <source>
        <dbReference type="EMBL" id="MFC7749657.1"/>
    </source>
</evidence>
<gene>
    <name evidence="7" type="ORF">ACFQWB_06855</name>
</gene>
<keyword evidence="8" id="KW-1185">Reference proteome</keyword>
<evidence type="ECO:0000256" key="3">
    <source>
        <dbReference type="ARBA" id="ARBA00022764"/>
    </source>
</evidence>
<proteinExistence type="predicted"/>
<dbReference type="SUPFAM" id="SSF48230">
    <property type="entry name" value="Chondroitin AC/alginate lyase"/>
    <property type="match status" value="1"/>
</dbReference>
<dbReference type="EMBL" id="JBHTGQ010000015">
    <property type="protein sequence ID" value="MFC7749657.1"/>
    <property type="molecule type" value="Genomic_DNA"/>
</dbReference>
<dbReference type="InterPro" id="IPR008397">
    <property type="entry name" value="Alginate_lyase_dom"/>
</dbReference>
<dbReference type="Gene3D" id="2.70.98.70">
    <property type="match status" value="1"/>
</dbReference>
<sequence length="694" mass="75356">MNRHNASLESHRRMSWREREAAALRREIAPWLADFASNDTLVGYIVPEEPGGWWHQYVCPEHHVELLFDPAETSADVYRCPYGCELSGEPYRGAWLVFRHQQTARLALTAAALHAESGDAKEAELARRLIVAYARQFPRYPVHPDAQPWMLKGRAFHQALTEAIWATALIRAYLLLRDAGEAFEEEEQAAVDRFFGLLRGSMEEYRGILIDVKNNPENNYMAWLNAALAGLHAASGDEAGLRALIEGPGGWRHHLSVGVKPDQLEFEGSVYYHVFVLRAYLIFAEMAERFGIDLCAIEGGQGQSVRGMLDAAAAFADGNGELEAPHDGPYVRLPYVREIAEVYEIGYARFGEPAYVPVLEAAYRHIRSAVAGEGGAGEAAEAGASGEPELHRLRCGLEAMLYGRRDAASGAAGRPAAKSRLLPHSGFAALRRPDSELSAWIDFGGHGGSHGHDDKLHVSVRHRLGPVAPDPGMVPYGSPMRAEWYKTTACHNTVTVDCRSQAEHAGELLHYEDSPSETVVRARSAGAYPGCVIERELRLSAGGLTDITEVRLEADGLIEWRLHPAAEWSLLDESGAEAAWARADAGDAGASAWQGPLEAPIGLGAASGADAAAEWRLSLAVRSAGAGNGGALARVPLTLSAIPGAKLYRYEEPGTAEDPARRRYGLLIRVKGTSADIVASYAGAKYRPAGRNRV</sequence>
<evidence type="ECO:0000259" key="6">
    <source>
        <dbReference type="Pfam" id="PF07940"/>
    </source>
</evidence>
<dbReference type="InterPro" id="IPR008929">
    <property type="entry name" value="Chondroitin_lyas"/>
</dbReference>
<evidence type="ECO:0000256" key="2">
    <source>
        <dbReference type="ARBA" id="ARBA00022729"/>
    </source>
</evidence>
<keyword evidence="3" id="KW-0574">Periplasm</keyword>
<reference evidence="8" key="1">
    <citation type="journal article" date="2019" name="Int. J. Syst. Evol. Microbiol.">
        <title>The Global Catalogue of Microorganisms (GCM) 10K type strain sequencing project: providing services to taxonomists for standard genome sequencing and annotation.</title>
        <authorList>
            <consortium name="The Broad Institute Genomics Platform"/>
            <consortium name="The Broad Institute Genome Sequencing Center for Infectious Disease"/>
            <person name="Wu L."/>
            <person name="Ma J."/>
        </authorList>
    </citation>
    <scope>NUCLEOTIDE SEQUENCE [LARGE SCALE GENOMIC DNA]</scope>
    <source>
        <strain evidence="8">JCM 18657</strain>
    </source>
</reference>
<accession>A0ABW2V4Z9</accession>
<feature type="domain" description="Heparinase II/III-like C-terminal" evidence="6">
    <location>
        <begin position="416"/>
        <end position="594"/>
    </location>
</feature>
<dbReference type="Pfam" id="PF05426">
    <property type="entry name" value="Alginate_lyase"/>
    <property type="match status" value="1"/>
</dbReference>
<dbReference type="Gene3D" id="1.50.10.100">
    <property type="entry name" value="Chondroitin AC/alginate lyase"/>
    <property type="match status" value="1"/>
</dbReference>
<keyword evidence="4" id="KW-0456">Lyase</keyword>
<dbReference type="Proteomes" id="UP001596528">
    <property type="component" value="Unassembled WGS sequence"/>
</dbReference>
<name>A0ABW2V4Z9_9BACL</name>
<dbReference type="InterPro" id="IPR012480">
    <property type="entry name" value="Hepar_II_III_C"/>
</dbReference>
<dbReference type="Pfam" id="PF07940">
    <property type="entry name" value="Hepar_II_III_C"/>
    <property type="match status" value="1"/>
</dbReference>
<comment type="subcellular location">
    <subcellularLocation>
        <location evidence="1">Periplasm</location>
    </subcellularLocation>
</comment>
<organism evidence="7 8">
    <name type="scientific">Paenibacillus thermoaerophilus</name>
    <dbReference type="NCBI Taxonomy" id="1215385"/>
    <lineage>
        <taxon>Bacteria</taxon>
        <taxon>Bacillati</taxon>
        <taxon>Bacillota</taxon>
        <taxon>Bacilli</taxon>
        <taxon>Bacillales</taxon>
        <taxon>Paenibacillaceae</taxon>
        <taxon>Paenibacillus</taxon>
    </lineage>
</organism>
<protein>
    <submittedName>
        <fullName evidence="7">Heparinase II/III family protein</fullName>
    </submittedName>
</protein>
<feature type="domain" description="Alginate lyase" evidence="5">
    <location>
        <begin position="109"/>
        <end position="319"/>
    </location>
</feature>
<evidence type="ECO:0000259" key="5">
    <source>
        <dbReference type="Pfam" id="PF05426"/>
    </source>
</evidence>
<evidence type="ECO:0000313" key="8">
    <source>
        <dbReference type="Proteomes" id="UP001596528"/>
    </source>
</evidence>
<evidence type="ECO:0000256" key="1">
    <source>
        <dbReference type="ARBA" id="ARBA00004418"/>
    </source>
</evidence>
<dbReference type="PANTHER" id="PTHR39210">
    <property type="entry name" value="HEPARIN-SULFATE LYASE"/>
    <property type="match status" value="1"/>
</dbReference>
<keyword evidence="2" id="KW-0732">Signal</keyword>
<dbReference type="RefSeq" id="WP_138790126.1">
    <property type="nucleotide sequence ID" value="NZ_JBHTGQ010000015.1"/>
</dbReference>
<evidence type="ECO:0000256" key="4">
    <source>
        <dbReference type="ARBA" id="ARBA00023239"/>
    </source>
</evidence>
<dbReference type="PANTHER" id="PTHR39210:SF1">
    <property type="entry name" value="HEPARIN-SULFATE LYASE"/>
    <property type="match status" value="1"/>
</dbReference>